<evidence type="ECO:0000313" key="2">
    <source>
        <dbReference type="EMBL" id="ODQ63974.1"/>
    </source>
</evidence>
<proteinExistence type="predicted"/>
<protein>
    <recommendedName>
        <fullName evidence="1">PASTA domain-containing protein</fullName>
    </recommendedName>
</protein>
<dbReference type="OrthoDB" id="17089at2759"/>
<dbReference type="PANTHER" id="PTHR28106:SF1">
    <property type="entry name" value="MITOCHONDRIAL ATPASE COMPLEX SUBUNIT ATP10"/>
    <property type="match status" value="1"/>
</dbReference>
<reference evidence="2 3" key="1">
    <citation type="journal article" date="2016" name="Proc. Natl. Acad. Sci. U.S.A.">
        <title>Comparative genomics of biotechnologically important yeasts.</title>
        <authorList>
            <person name="Riley R."/>
            <person name="Haridas S."/>
            <person name="Wolfe K.H."/>
            <person name="Lopes M.R."/>
            <person name="Hittinger C.T."/>
            <person name="Goeker M."/>
            <person name="Salamov A.A."/>
            <person name="Wisecaver J.H."/>
            <person name="Long T.M."/>
            <person name="Calvey C.H."/>
            <person name="Aerts A.L."/>
            <person name="Barry K.W."/>
            <person name="Choi C."/>
            <person name="Clum A."/>
            <person name="Coughlan A.Y."/>
            <person name="Deshpande S."/>
            <person name="Douglass A.P."/>
            <person name="Hanson S.J."/>
            <person name="Klenk H.-P."/>
            <person name="LaButti K.M."/>
            <person name="Lapidus A."/>
            <person name="Lindquist E.A."/>
            <person name="Lipzen A.M."/>
            <person name="Meier-Kolthoff J.P."/>
            <person name="Ohm R.A."/>
            <person name="Otillar R.P."/>
            <person name="Pangilinan J.L."/>
            <person name="Peng Y."/>
            <person name="Rokas A."/>
            <person name="Rosa C.A."/>
            <person name="Scheuner C."/>
            <person name="Sibirny A.A."/>
            <person name="Slot J.C."/>
            <person name="Stielow J.B."/>
            <person name="Sun H."/>
            <person name="Kurtzman C.P."/>
            <person name="Blackwell M."/>
            <person name="Grigoriev I.V."/>
            <person name="Jeffries T.W."/>
        </authorList>
    </citation>
    <scope>NUCLEOTIDE SEQUENCE [LARGE SCALE GENOMIC DNA]</scope>
    <source>
        <strain evidence="2 3">DSM 6958</strain>
    </source>
</reference>
<dbReference type="GO" id="GO:0005743">
    <property type="term" value="C:mitochondrial inner membrane"/>
    <property type="evidence" value="ECO:0007669"/>
    <property type="project" value="TreeGrafter"/>
</dbReference>
<dbReference type="Proteomes" id="UP000095009">
    <property type="component" value="Unassembled WGS sequence"/>
</dbReference>
<dbReference type="STRING" id="857566.A0A1E3PFJ7"/>
<feature type="domain" description="PASTA" evidence="1">
    <location>
        <begin position="132"/>
        <end position="190"/>
    </location>
</feature>
<sequence length="316" mass="36362">MAYLLKSRATFAISLASRASSSFYRAFTTASPLLNQVNGKNAGEESKTVIPMLSRPIGLEDAPKSTDPHYHINNKTFKERRSDFFNLEKNKQERLEINREIFDGTTAAKNISDYNSTKGKSFFAPDKYFRRDKSLYMPNFLGQTLIDAAASTTVNNEGLEATTDRIINTNPQEGQAELPKVSIIRIHLSSLSQDQCQSYLIDRPQFQQRWNLVEGKDFQIIDINIPHRWVDEMIVKLSKSSIRSKLAKHRHQNYFIIGKRNKMRKEIVKLFNMEKIHSGHVLLVDNEARIRWASCGPALADERECMWKFVRSISKE</sequence>
<dbReference type="AlphaFoldDB" id="A0A1E3PFJ7"/>
<dbReference type="GO" id="GO:0033615">
    <property type="term" value="P:mitochondrial proton-transporting ATP synthase complex assembly"/>
    <property type="evidence" value="ECO:0007669"/>
    <property type="project" value="TreeGrafter"/>
</dbReference>
<dbReference type="Pfam" id="PF05176">
    <property type="entry name" value="ATP-synt_10"/>
    <property type="match status" value="1"/>
</dbReference>
<dbReference type="InterPro" id="IPR007849">
    <property type="entry name" value="ATP10"/>
</dbReference>
<keyword evidence="3" id="KW-1185">Reference proteome</keyword>
<evidence type="ECO:0000313" key="3">
    <source>
        <dbReference type="Proteomes" id="UP000095009"/>
    </source>
</evidence>
<accession>A0A1E3PFJ7</accession>
<dbReference type="InterPro" id="IPR005543">
    <property type="entry name" value="PASTA_dom"/>
</dbReference>
<dbReference type="PROSITE" id="PS51178">
    <property type="entry name" value="PASTA"/>
    <property type="match status" value="1"/>
</dbReference>
<organism evidence="2 3">
    <name type="scientific">Nadsonia fulvescens var. elongata DSM 6958</name>
    <dbReference type="NCBI Taxonomy" id="857566"/>
    <lineage>
        <taxon>Eukaryota</taxon>
        <taxon>Fungi</taxon>
        <taxon>Dikarya</taxon>
        <taxon>Ascomycota</taxon>
        <taxon>Saccharomycotina</taxon>
        <taxon>Dipodascomycetes</taxon>
        <taxon>Dipodascales</taxon>
        <taxon>Dipodascales incertae sedis</taxon>
        <taxon>Nadsonia</taxon>
    </lineage>
</organism>
<gene>
    <name evidence="2" type="ORF">NADFUDRAFT_67339</name>
</gene>
<dbReference type="EMBL" id="KV454413">
    <property type="protein sequence ID" value="ODQ63974.1"/>
    <property type="molecule type" value="Genomic_DNA"/>
</dbReference>
<dbReference type="PANTHER" id="PTHR28106">
    <property type="entry name" value="MITOCHONDRIAL ATPASE COMPLEX SUBUNIT ATP10"/>
    <property type="match status" value="1"/>
</dbReference>
<name>A0A1E3PFJ7_9ASCO</name>
<evidence type="ECO:0000259" key="1">
    <source>
        <dbReference type="PROSITE" id="PS51178"/>
    </source>
</evidence>